<dbReference type="Gene3D" id="3.30.40.10">
    <property type="entry name" value="Zinc/RING finger domain, C3HC4 (zinc finger)"/>
    <property type="match status" value="2"/>
</dbReference>
<dbReference type="Proteomes" id="UP000239156">
    <property type="component" value="Unassembled WGS sequence"/>
</dbReference>
<evidence type="ECO:0000313" key="9">
    <source>
        <dbReference type="EMBL" id="POW17636.1"/>
    </source>
</evidence>
<dbReference type="EMBL" id="PKSL01000002">
    <property type="protein sequence ID" value="POW17636.1"/>
    <property type="molecule type" value="Genomic_DNA"/>
</dbReference>
<dbReference type="GO" id="GO:0061630">
    <property type="term" value="F:ubiquitin protein ligase activity"/>
    <property type="evidence" value="ECO:0007669"/>
    <property type="project" value="TreeGrafter"/>
</dbReference>
<dbReference type="PANTHER" id="PTHR24007:SF7">
    <property type="entry name" value="BRCA1-ASSOCIATED PROTEIN"/>
    <property type="match status" value="1"/>
</dbReference>
<dbReference type="CDD" id="cd16457">
    <property type="entry name" value="RING-H2_BRAP2"/>
    <property type="match status" value="1"/>
</dbReference>
<dbReference type="PANTHER" id="PTHR24007">
    <property type="entry name" value="BRCA1-ASSOCIATED PROTEIN"/>
    <property type="match status" value="1"/>
</dbReference>
<dbReference type="InterPro" id="IPR001841">
    <property type="entry name" value="Znf_RING"/>
</dbReference>
<dbReference type="GO" id="GO:0007265">
    <property type="term" value="P:Ras protein signal transduction"/>
    <property type="evidence" value="ECO:0007669"/>
    <property type="project" value="TreeGrafter"/>
</dbReference>
<dbReference type="Pfam" id="PF02148">
    <property type="entry name" value="zf-UBP"/>
    <property type="match status" value="1"/>
</dbReference>
<dbReference type="Gene3D" id="3.30.70.330">
    <property type="match status" value="1"/>
</dbReference>
<dbReference type="SMART" id="SM00290">
    <property type="entry name" value="ZnF_UBP"/>
    <property type="match status" value="1"/>
</dbReference>
<dbReference type="Pfam" id="PF13639">
    <property type="entry name" value="zf-RING_2"/>
    <property type="match status" value="1"/>
</dbReference>
<comment type="caution">
    <text evidence="9">The sequence shown here is derived from an EMBL/GenBank/DDBJ whole genome shotgun (WGS) entry which is preliminary data.</text>
</comment>
<evidence type="ECO:0000256" key="2">
    <source>
        <dbReference type="ARBA" id="ARBA00022771"/>
    </source>
</evidence>
<evidence type="ECO:0000256" key="4">
    <source>
        <dbReference type="PROSITE-ProRule" id="PRU00502"/>
    </source>
</evidence>
<dbReference type="InterPro" id="IPR047243">
    <property type="entry name" value="RING-H2_BRAP2"/>
</dbReference>
<feature type="compositionally biased region" description="Polar residues" evidence="6">
    <location>
        <begin position="437"/>
        <end position="462"/>
    </location>
</feature>
<dbReference type="GO" id="GO:0005737">
    <property type="term" value="C:cytoplasm"/>
    <property type="evidence" value="ECO:0007669"/>
    <property type="project" value="TreeGrafter"/>
</dbReference>
<evidence type="ECO:0000259" key="8">
    <source>
        <dbReference type="PROSITE" id="PS50271"/>
    </source>
</evidence>
<dbReference type="GO" id="GO:0003676">
    <property type="term" value="F:nucleic acid binding"/>
    <property type="evidence" value="ECO:0007669"/>
    <property type="project" value="InterPro"/>
</dbReference>
<feature type="coiled-coil region" evidence="5">
    <location>
        <begin position="760"/>
        <end position="875"/>
    </location>
</feature>
<reference evidence="9" key="1">
    <citation type="submission" date="2017-12" db="EMBL/GenBank/DDBJ databases">
        <title>Gene loss provides genomic basis for host adaptation in cereal stripe rust fungi.</title>
        <authorList>
            <person name="Xia C."/>
        </authorList>
    </citation>
    <scope>NUCLEOTIDE SEQUENCE [LARGE SCALE GENOMIC DNA]</scope>
    <source>
        <strain evidence="9">93-210</strain>
    </source>
</reference>
<name>A0A2S4W7B1_9BASI</name>
<feature type="region of interest" description="Disordered" evidence="6">
    <location>
        <begin position="331"/>
        <end position="408"/>
    </location>
</feature>
<dbReference type="GO" id="GO:0016567">
    <property type="term" value="P:protein ubiquitination"/>
    <property type="evidence" value="ECO:0007669"/>
    <property type="project" value="TreeGrafter"/>
</dbReference>
<dbReference type="SUPFAM" id="SSF57850">
    <property type="entry name" value="RING/U-box"/>
    <property type="match status" value="2"/>
</dbReference>
<dbReference type="InterPro" id="IPR013083">
    <property type="entry name" value="Znf_RING/FYVE/PHD"/>
</dbReference>
<dbReference type="Pfam" id="PF07576">
    <property type="entry name" value="BRAP2"/>
    <property type="match status" value="1"/>
</dbReference>
<dbReference type="GO" id="GO:0008270">
    <property type="term" value="F:zinc ion binding"/>
    <property type="evidence" value="ECO:0007669"/>
    <property type="project" value="UniProtKB-KW"/>
</dbReference>
<dbReference type="PROSITE" id="PS50089">
    <property type="entry name" value="ZF_RING_2"/>
    <property type="match status" value="1"/>
</dbReference>
<keyword evidence="1" id="KW-0479">Metal-binding</keyword>
<evidence type="ECO:0000256" key="5">
    <source>
        <dbReference type="SAM" id="Coils"/>
    </source>
</evidence>
<feature type="region of interest" description="Disordered" evidence="6">
    <location>
        <begin position="434"/>
        <end position="462"/>
    </location>
</feature>
<keyword evidence="10" id="KW-1185">Reference proteome</keyword>
<dbReference type="AlphaFoldDB" id="A0A2S4W7B1"/>
<feature type="domain" description="RING-type" evidence="7">
    <location>
        <begin position="595"/>
        <end position="635"/>
    </location>
</feature>
<dbReference type="SUPFAM" id="SSF54928">
    <property type="entry name" value="RNA-binding domain, RBD"/>
    <property type="match status" value="1"/>
</dbReference>
<keyword evidence="5" id="KW-0175">Coiled coil</keyword>
<dbReference type="InterPro" id="IPR001607">
    <property type="entry name" value="Znf_UBP"/>
</dbReference>
<evidence type="ECO:0000256" key="6">
    <source>
        <dbReference type="SAM" id="MobiDB-lite"/>
    </source>
</evidence>
<evidence type="ECO:0000259" key="7">
    <source>
        <dbReference type="PROSITE" id="PS50089"/>
    </source>
</evidence>
<accession>A0A2S4W7B1</accession>
<gene>
    <name evidence="9" type="ORF">PSTT_00471</name>
</gene>
<organism evidence="9 10">
    <name type="scientific">Puccinia striiformis</name>
    <dbReference type="NCBI Taxonomy" id="27350"/>
    <lineage>
        <taxon>Eukaryota</taxon>
        <taxon>Fungi</taxon>
        <taxon>Dikarya</taxon>
        <taxon>Basidiomycota</taxon>
        <taxon>Pucciniomycotina</taxon>
        <taxon>Pucciniomycetes</taxon>
        <taxon>Pucciniales</taxon>
        <taxon>Pucciniaceae</taxon>
        <taxon>Puccinia</taxon>
    </lineage>
</organism>
<dbReference type="SMART" id="SM00184">
    <property type="entry name" value="RING"/>
    <property type="match status" value="1"/>
</dbReference>
<dbReference type="InterPro" id="IPR035979">
    <property type="entry name" value="RBD_domain_sf"/>
</dbReference>
<evidence type="ECO:0000256" key="1">
    <source>
        <dbReference type="ARBA" id="ARBA00022723"/>
    </source>
</evidence>
<dbReference type="VEuPathDB" id="FungiDB:PSHT_03349"/>
<keyword evidence="2 4" id="KW-0863">Zinc-finger</keyword>
<dbReference type="VEuPathDB" id="FungiDB:PSTT_00471"/>
<dbReference type="PROSITE" id="PS50271">
    <property type="entry name" value="ZF_UBP"/>
    <property type="match status" value="1"/>
</dbReference>
<feature type="compositionally biased region" description="Polar residues" evidence="6">
    <location>
        <begin position="358"/>
        <end position="374"/>
    </location>
</feature>
<evidence type="ECO:0008006" key="11">
    <source>
        <dbReference type="Google" id="ProtNLM"/>
    </source>
</evidence>
<proteinExistence type="predicted"/>
<dbReference type="InterPro" id="IPR012677">
    <property type="entry name" value="Nucleotide-bd_a/b_plait_sf"/>
</dbReference>
<evidence type="ECO:0000256" key="3">
    <source>
        <dbReference type="ARBA" id="ARBA00022833"/>
    </source>
</evidence>
<dbReference type="InterPro" id="IPR011422">
    <property type="entry name" value="BRAP2/ETP1_RRM"/>
</dbReference>
<feature type="region of interest" description="Disordered" evidence="6">
    <location>
        <begin position="899"/>
        <end position="931"/>
    </location>
</feature>
<feature type="compositionally biased region" description="Basic and acidic residues" evidence="6">
    <location>
        <begin position="331"/>
        <end position="344"/>
    </location>
</feature>
<sequence length="931" mass="103074">MLTNSYFISISLAYIFTVMNSVCGIPYRSQTATTRAELTLERRDFHGIMSKAHGISGLTKREAKLDPPNNTLIPKAKVAALLLTNLMGAVKGQADKLTKFSQGTGTKIDGVQLAAIIDRYRKLLEDEQPHVITIEDAFLDDSRVTIAMRTLRTKATPFFDALGDIKTATDRASLRSKLLIATRQRPDNPPEFISTNLAWFSLDSISRPDPTPTPTGLPGELDFRIADTPTYIPTETAGGIWSDLSQAPTTRLGERWDKLEEAAPLSPTALWYEPDSILPPSSAAGPSSSATSFTPAPTLDYRFGPISLDWIDHPASHPAFFPLGAGIADHPLKSSDSNSRKADVALKMTKSSKKPHPSSINSQKNAQPSTSSLPATVDDRKLSPPVNLKIPTGQFVTESPPQKEKAKYQLGSTEFGYGSIHLYRDFEEASAAKKSNDQSLTISSSSNHQKNPQKSGPSARQDSLGTAELLNQWNELNDDHRMIVGVLAIPSYMTSQDFLAFISPIVESIESVRMLRDSVPNRCIGLIKFRSSQAAEHFASEFNGKPFSHLQDREICHTAFIRSVRFKSSLIPPFTFPALLPPDLLTHSAHELPTCPVCLERMDVSVTGLMTKTCSHTFHCHCLSNWGDSRCPICRYSESKLNKSSTPDQSECAACGSQANLWICLICGHVGCGRYQGGHAYRHFEESAHLYALERGSQRVWDYVGDNYVHRLIQTKSDQIVELPALSSAVFDSGGGPGRNEVAYQSKIEAISEEFGHLVASQLDSQRAFYEEEMEILRNQLQTTQEEAEEQKSLVKKLQTQLQNIEESNQSLEKLSKKEKSTMLKKTGKTLQISQKLENELKEEQLMSVGMRAQIKKLEEEKHEEKSKTLELSKEIVDIKEQLRDMMFFIEMQSKIQNNEGGTSELQGGSIVVGKPASSTLNESKGDSNKK</sequence>
<keyword evidence="3" id="KW-0862">Zinc</keyword>
<feature type="domain" description="UBP-type" evidence="8">
    <location>
        <begin position="629"/>
        <end position="728"/>
    </location>
</feature>
<protein>
    <recommendedName>
        <fullName evidence="11">BRCA1-associated protein</fullName>
    </recommendedName>
</protein>
<evidence type="ECO:0000313" key="10">
    <source>
        <dbReference type="Proteomes" id="UP000239156"/>
    </source>
</evidence>